<dbReference type="STRING" id="1703345.A3860_18355"/>
<evidence type="ECO:0000313" key="3">
    <source>
        <dbReference type="Proteomes" id="UP000192796"/>
    </source>
</evidence>
<evidence type="ECO:0000259" key="1">
    <source>
        <dbReference type="Pfam" id="PF13649"/>
    </source>
</evidence>
<proteinExistence type="predicted"/>
<dbReference type="SUPFAM" id="SSF53335">
    <property type="entry name" value="S-adenosyl-L-methionine-dependent methyltransferases"/>
    <property type="match status" value="1"/>
</dbReference>
<comment type="caution">
    <text evidence="2">The sequence shown here is derived from an EMBL/GenBank/DDBJ whole genome shotgun (WGS) entry which is preliminary data.</text>
</comment>
<dbReference type="Proteomes" id="UP000192796">
    <property type="component" value="Unassembled WGS sequence"/>
</dbReference>
<dbReference type="OrthoDB" id="9800454at2"/>
<protein>
    <submittedName>
        <fullName evidence="2">SAM-dependent methyltransferase</fullName>
    </submittedName>
</protein>
<accession>A0A1V9G321</accession>
<dbReference type="GO" id="GO:0008168">
    <property type="term" value="F:methyltransferase activity"/>
    <property type="evidence" value="ECO:0007669"/>
    <property type="project" value="UniProtKB-KW"/>
</dbReference>
<dbReference type="RefSeq" id="WP_081146810.1">
    <property type="nucleotide sequence ID" value="NZ_LVYD01000041.1"/>
</dbReference>
<dbReference type="GO" id="GO:0032259">
    <property type="term" value="P:methylation"/>
    <property type="evidence" value="ECO:0007669"/>
    <property type="project" value="UniProtKB-KW"/>
</dbReference>
<dbReference type="Pfam" id="PF13649">
    <property type="entry name" value="Methyltransf_25"/>
    <property type="match status" value="1"/>
</dbReference>
<feature type="domain" description="Methyltransferase" evidence="1">
    <location>
        <begin position="59"/>
        <end position="147"/>
    </location>
</feature>
<dbReference type="Gene3D" id="3.40.50.150">
    <property type="entry name" value="Vaccinia Virus protein VP39"/>
    <property type="match status" value="1"/>
</dbReference>
<keyword evidence="2" id="KW-0808">Transferase</keyword>
<dbReference type="EMBL" id="LVYD01000041">
    <property type="protein sequence ID" value="OQP64977.1"/>
    <property type="molecule type" value="Genomic_DNA"/>
</dbReference>
<name>A0A1V9G321_9BACT</name>
<gene>
    <name evidence="2" type="ORF">A3860_18355</name>
</gene>
<reference evidence="2 3" key="1">
    <citation type="submission" date="2016-03" db="EMBL/GenBank/DDBJ databases">
        <title>Niastella vici sp. nov., isolated from farmland soil.</title>
        <authorList>
            <person name="Chen L."/>
            <person name="Wang D."/>
            <person name="Yang S."/>
            <person name="Wang G."/>
        </authorList>
    </citation>
    <scope>NUCLEOTIDE SEQUENCE [LARGE SCALE GENOMIC DNA]</scope>
    <source>
        <strain evidence="2 3">DJ57</strain>
    </source>
</reference>
<dbReference type="InterPro" id="IPR041698">
    <property type="entry name" value="Methyltransf_25"/>
</dbReference>
<organism evidence="2 3">
    <name type="scientific">Niastella vici</name>
    <dbReference type="NCBI Taxonomy" id="1703345"/>
    <lineage>
        <taxon>Bacteria</taxon>
        <taxon>Pseudomonadati</taxon>
        <taxon>Bacteroidota</taxon>
        <taxon>Chitinophagia</taxon>
        <taxon>Chitinophagales</taxon>
        <taxon>Chitinophagaceae</taxon>
        <taxon>Niastella</taxon>
    </lineage>
</organism>
<dbReference type="AlphaFoldDB" id="A0A1V9G321"/>
<sequence>MNFRHRSYQPELLDRPDIPFEDIQRNMQELNFINTWLGGHAITVTGVEALVNAKNPVTICEIGCGGGDNLLAIRNWCNKRNIPAAFIGIDINPHCTAVAAKRLLSNTQLITSDYKDVQLEKQPDIIFSSLFCHHFSDREMVKQLQWMKTNARLGFFINDLHRHRVAYYSIKVLTALFSNSYLVKHDAPLSVARGFTRDEWLQFFNIAGISNYSIEWKWAFRWLIISKNAV</sequence>
<keyword evidence="3" id="KW-1185">Reference proteome</keyword>
<evidence type="ECO:0000313" key="2">
    <source>
        <dbReference type="EMBL" id="OQP64977.1"/>
    </source>
</evidence>
<dbReference type="InterPro" id="IPR029063">
    <property type="entry name" value="SAM-dependent_MTases_sf"/>
</dbReference>
<keyword evidence="2" id="KW-0489">Methyltransferase</keyword>
<dbReference type="CDD" id="cd02440">
    <property type="entry name" value="AdoMet_MTases"/>
    <property type="match status" value="1"/>
</dbReference>